<dbReference type="STRING" id="342668.A0A1B8GMF8"/>
<dbReference type="GeneID" id="28838278"/>
<reference evidence="2 3" key="1">
    <citation type="submission" date="2016-03" db="EMBL/GenBank/DDBJ databases">
        <title>Comparative genomics of Pseudogymnoascus destructans, the fungus causing white-nose syndrome of bats.</title>
        <authorList>
            <person name="Palmer J.M."/>
            <person name="Drees K.P."/>
            <person name="Foster J.T."/>
            <person name="Lindner D.L."/>
        </authorList>
    </citation>
    <scope>NUCLEOTIDE SEQUENCE [LARGE SCALE GENOMIC DNA]</scope>
    <source>
        <strain evidence="2 3">UAMH 10579</strain>
    </source>
</reference>
<dbReference type="Proteomes" id="UP000091956">
    <property type="component" value="Unassembled WGS sequence"/>
</dbReference>
<reference evidence="3" key="2">
    <citation type="journal article" date="2018" name="Nat. Commun.">
        <title>Extreme sensitivity to ultraviolet light in the fungal pathogen causing white-nose syndrome of bats.</title>
        <authorList>
            <person name="Palmer J.M."/>
            <person name="Drees K.P."/>
            <person name="Foster J.T."/>
            <person name="Lindner D.L."/>
        </authorList>
    </citation>
    <scope>NUCLEOTIDE SEQUENCE [LARGE SCALE GENOMIC DNA]</scope>
    <source>
        <strain evidence="3">UAMH 10579</strain>
    </source>
</reference>
<keyword evidence="1" id="KW-0732">Signal</keyword>
<dbReference type="RefSeq" id="XP_018130753.1">
    <property type="nucleotide sequence ID" value="XM_018274358.1"/>
</dbReference>
<feature type="signal peptide" evidence="1">
    <location>
        <begin position="1"/>
        <end position="19"/>
    </location>
</feature>
<keyword evidence="3" id="KW-1185">Reference proteome</keyword>
<dbReference type="AlphaFoldDB" id="A0A1B8GMF8"/>
<evidence type="ECO:0000256" key="1">
    <source>
        <dbReference type="SAM" id="SignalP"/>
    </source>
</evidence>
<name>A0A1B8GMF8_9PEZI</name>
<accession>A0A1B8GMF8</accession>
<gene>
    <name evidence="2" type="ORF">VE01_04892</name>
</gene>
<sequence>MAIFSDFLAILLAASVVSAINFSEVIPGPGLPSLASLNLTSEALHAMGPIEIPPDYHIGDVNPMSKRDNPTPPACIYYGGALIDRANMLSCVNFLYALGTTPCTLSNSAASGQWCNVGNVALYGLNWNNLPTVSSYCIDVAVAAQWVYNNCNYDNVNQWGGLAYVHGNDDIIANVTRQ</sequence>
<proteinExistence type="predicted"/>
<organism evidence="2 3">
    <name type="scientific">Pseudogymnoascus verrucosus</name>
    <dbReference type="NCBI Taxonomy" id="342668"/>
    <lineage>
        <taxon>Eukaryota</taxon>
        <taxon>Fungi</taxon>
        <taxon>Dikarya</taxon>
        <taxon>Ascomycota</taxon>
        <taxon>Pezizomycotina</taxon>
        <taxon>Leotiomycetes</taxon>
        <taxon>Thelebolales</taxon>
        <taxon>Thelebolaceae</taxon>
        <taxon>Pseudogymnoascus</taxon>
    </lineage>
</organism>
<evidence type="ECO:0008006" key="4">
    <source>
        <dbReference type="Google" id="ProtNLM"/>
    </source>
</evidence>
<protein>
    <recommendedName>
        <fullName evidence="4">Secreted protein</fullName>
    </recommendedName>
</protein>
<evidence type="ECO:0000313" key="3">
    <source>
        <dbReference type="Proteomes" id="UP000091956"/>
    </source>
</evidence>
<dbReference type="EMBL" id="KV460224">
    <property type="protein sequence ID" value="OBT97020.1"/>
    <property type="molecule type" value="Genomic_DNA"/>
</dbReference>
<dbReference type="OrthoDB" id="2112446at2759"/>
<feature type="chain" id="PRO_5008608745" description="Secreted protein" evidence="1">
    <location>
        <begin position="20"/>
        <end position="178"/>
    </location>
</feature>
<evidence type="ECO:0000313" key="2">
    <source>
        <dbReference type="EMBL" id="OBT97020.1"/>
    </source>
</evidence>